<evidence type="ECO:0000256" key="3">
    <source>
        <dbReference type="ARBA" id="ARBA00023004"/>
    </source>
</evidence>
<organism evidence="4">
    <name type="scientific">marine sediment metagenome</name>
    <dbReference type="NCBI Taxonomy" id="412755"/>
    <lineage>
        <taxon>unclassified sequences</taxon>
        <taxon>metagenomes</taxon>
        <taxon>ecological metagenomes</taxon>
    </lineage>
</organism>
<evidence type="ECO:0000256" key="1">
    <source>
        <dbReference type="ARBA" id="ARBA00007888"/>
    </source>
</evidence>
<keyword evidence="2" id="KW-0479">Metal-binding</keyword>
<comment type="similarity">
    <text evidence="1">Belongs to the HypD family.</text>
</comment>
<dbReference type="PANTHER" id="PTHR30149:SF0">
    <property type="entry name" value="HYDROGENASE MATURATION FACTOR HYPD"/>
    <property type="match status" value="1"/>
</dbReference>
<reference evidence="4" key="1">
    <citation type="journal article" date="2014" name="Front. Microbiol.">
        <title>High frequency of phylogenetically diverse reductive dehalogenase-homologous genes in deep subseafloor sedimentary metagenomes.</title>
        <authorList>
            <person name="Kawai M."/>
            <person name="Futagami T."/>
            <person name="Toyoda A."/>
            <person name="Takaki Y."/>
            <person name="Nishi S."/>
            <person name="Hori S."/>
            <person name="Arai W."/>
            <person name="Tsubouchi T."/>
            <person name="Morono Y."/>
            <person name="Uchiyama I."/>
            <person name="Ito T."/>
            <person name="Fujiyama A."/>
            <person name="Inagaki F."/>
            <person name="Takami H."/>
        </authorList>
    </citation>
    <scope>NUCLEOTIDE SEQUENCE</scope>
    <source>
        <strain evidence="4">Expedition CK06-06</strain>
    </source>
</reference>
<dbReference type="Gene3D" id="6.10.20.100">
    <property type="match status" value="1"/>
</dbReference>
<dbReference type="GO" id="GO:0070025">
    <property type="term" value="F:carbon monoxide binding"/>
    <property type="evidence" value="ECO:0007669"/>
    <property type="project" value="TreeGrafter"/>
</dbReference>
<dbReference type="InterPro" id="IPR042243">
    <property type="entry name" value="HypD_1"/>
</dbReference>
<dbReference type="GO" id="GO:0051539">
    <property type="term" value="F:4 iron, 4 sulfur cluster binding"/>
    <property type="evidence" value="ECO:0007669"/>
    <property type="project" value="TreeGrafter"/>
</dbReference>
<dbReference type="EMBL" id="BARS01006025">
    <property type="protein sequence ID" value="GAF82194.1"/>
    <property type="molecule type" value="Genomic_DNA"/>
</dbReference>
<sequence>MRELRDKKVIKSLLTEIEKKTQALSSPARIMEVCGTHTMTVHRFGLKNMLAKAAVEMISGPGCPVCITPNEIHEAAIELVTKKNNLILTTFGDMTRVPTQKGSLQTVVPAAGSLIKIVYSPEESLEMARSNPEKSVVFFGVGFETTIPAIAFTVKKAFEEGLANFAILSAFWLIPPPLKAIADSKEVAIDGLLYPGHVSAIIGEKPFQFIPKEYGIPGAIAGFEPGDILLGILSILEQIKEGKAAVSNEYARVVRPSGNPKALAIMSEMLETKNSFWRGLGPIPRSGLKLKKKYSSFDAEVKFNLKIKEGSGDLPGCKCGEVLRGIVSPPECPLFAEKCNPGFPYGPCMVSFEGACFVYYKYSRN</sequence>
<dbReference type="PIRSF" id="PIRSF005622">
    <property type="entry name" value="Hydrgn_mat_hypD"/>
    <property type="match status" value="1"/>
</dbReference>
<dbReference type="NCBIfam" id="TIGR00075">
    <property type="entry name" value="hypD"/>
    <property type="match status" value="1"/>
</dbReference>
<dbReference type="AlphaFoldDB" id="X0SMB9"/>
<evidence type="ECO:0000256" key="2">
    <source>
        <dbReference type="ARBA" id="ARBA00022723"/>
    </source>
</evidence>
<evidence type="ECO:0000313" key="4">
    <source>
        <dbReference type="EMBL" id="GAF82194.1"/>
    </source>
</evidence>
<dbReference type="Pfam" id="PF01924">
    <property type="entry name" value="HypD"/>
    <property type="match status" value="1"/>
</dbReference>
<gene>
    <name evidence="4" type="ORF">S01H1_11790</name>
</gene>
<evidence type="ECO:0008006" key="5">
    <source>
        <dbReference type="Google" id="ProtNLM"/>
    </source>
</evidence>
<protein>
    <recommendedName>
        <fullName evidence="5">Hydrogenase formation protein HypD</fullName>
    </recommendedName>
</protein>
<dbReference type="Gene3D" id="3.40.50.11750">
    <property type="entry name" value="HypD, alpha/beta domain 1"/>
    <property type="match status" value="2"/>
</dbReference>
<name>X0SMB9_9ZZZZ</name>
<dbReference type="PANTHER" id="PTHR30149">
    <property type="entry name" value="HYDROGENASE PROTEIN ASSEMBLY PROTEIN HYPD"/>
    <property type="match status" value="1"/>
</dbReference>
<accession>X0SMB9</accession>
<keyword evidence="3" id="KW-0408">Iron</keyword>
<dbReference type="GO" id="GO:0005506">
    <property type="term" value="F:iron ion binding"/>
    <property type="evidence" value="ECO:0007669"/>
    <property type="project" value="TreeGrafter"/>
</dbReference>
<comment type="caution">
    <text evidence="4">The sequence shown here is derived from an EMBL/GenBank/DDBJ whole genome shotgun (WGS) entry which is preliminary data.</text>
</comment>
<dbReference type="InterPro" id="IPR002780">
    <property type="entry name" value="Hyd_form_HypD"/>
</dbReference>
<dbReference type="GO" id="GO:0051604">
    <property type="term" value="P:protein maturation"/>
    <property type="evidence" value="ECO:0007669"/>
    <property type="project" value="TreeGrafter"/>
</dbReference>
<proteinExistence type="inferred from homology"/>
<dbReference type="InterPro" id="IPR042244">
    <property type="entry name" value="HypD_2_sf"/>
</dbReference>